<dbReference type="SMART" id="SM00343">
    <property type="entry name" value="ZnF_C2HC"/>
    <property type="match status" value="2"/>
</dbReference>
<feature type="region of interest" description="Disordered" evidence="5">
    <location>
        <begin position="1"/>
        <end position="23"/>
    </location>
</feature>
<dbReference type="GO" id="GO:0004190">
    <property type="term" value="F:aspartic-type endopeptidase activity"/>
    <property type="evidence" value="ECO:0007669"/>
    <property type="project" value="UniProtKB-KW"/>
</dbReference>
<dbReference type="Pfam" id="PF17919">
    <property type="entry name" value="RT_RNaseH_2"/>
    <property type="match status" value="1"/>
</dbReference>
<proteinExistence type="predicted"/>
<dbReference type="InterPro" id="IPR043502">
    <property type="entry name" value="DNA/RNA_pol_sf"/>
</dbReference>
<dbReference type="CDD" id="cd01647">
    <property type="entry name" value="RT_LTR"/>
    <property type="match status" value="1"/>
</dbReference>
<organism evidence="7 8">
    <name type="scientific">Stylophora pistillata</name>
    <name type="common">Smooth cauliflower coral</name>
    <dbReference type="NCBI Taxonomy" id="50429"/>
    <lineage>
        <taxon>Eukaryota</taxon>
        <taxon>Metazoa</taxon>
        <taxon>Cnidaria</taxon>
        <taxon>Anthozoa</taxon>
        <taxon>Hexacorallia</taxon>
        <taxon>Scleractinia</taxon>
        <taxon>Astrocoeniina</taxon>
        <taxon>Pocilloporidae</taxon>
        <taxon>Stylophora</taxon>
    </lineage>
</organism>
<keyword evidence="3" id="KW-0238">DNA-binding</keyword>
<dbReference type="GO" id="GO:0003677">
    <property type="term" value="F:DNA binding"/>
    <property type="evidence" value="ECO:0007669"/>
    <property type="project" value="UniProtKB-KW"/>
</dbReference>
<keyword evidence="4" id="KW-0863">Zinc-finger</keyword>
<keyword evidence="4" id="KW-0862">Zinc</keyword>
<dbReference type="PROSITE" id="PS50158">
    <property type="entry name" value="ZF_CCHC"/>
    <property type="match status" value="1"/>
</dbReference>
<dbReference type="Gene3D" id="4.10.60.10">
    <property type="entry name" value="Zinc finger, CCHC-type"/>
    <property type="match status" value="1"/>
</dbReference>
<accession>A0A2B4RPF5</accession>
<dbReference type="OrthoDB" id="5986352at2759"/>
<evidence type="ECO:0000256" key="4">
    <source>
        <dbReference type="PROSITE-ProRule" id="PRU00047"/>
    </source>
</evidence>
<dbReference type="PANTHER" id="PTHR37984:SF8">
    <property type="entry name" value="CCHC-TYPE DOMAIN-CONTAINING PROTEIN"/>
    <property type="match status" value="1"/>
</dbReference>
<evidence type="ECO:0000313" key="7">
    <source>
        <dbReference type="EMBL" id="PFX19066.1"/>
    </source>
</evidence>
<dbReference type="STRING" id="50429.A0A2B4RPF5"/>
<feature type="compositionally biased region" description="Basic and acidic residues" evidence="5">
    <location>
        <begin position="8"/>
        <end position="23"/>
    </location>
</feature>
<comment type="caution">
    <text evidence="7">The sequence shown here is derived from an EMBL/GenBank/DDBJ whole genome shotgun (WGS) entry which is preliminary data.</text>
</comment>
<dbReference type="InterPro" id="IPR043128">
    <property type="entry name" value="Rev_trsase/Diguanyl_cyclase"/>
</dbReference>
<evidence type="ECO:0000256" key="1">
    <source>
        <dbReference type="ARBA" id="ARBA00022670"/>
    </source>
</evidence>
<dbReference type="GO" id="GO:0008270">
    <property type="term" value="F:zinc ion binding"/>
    <property type="evidence" value="ECO:0007669"/>
    <property type="project" value="UniProtKB-KW"/>
</dbReference>
<dbReference type="GO" id="GO:0006508">
    <property type="term" value="P:proteolysis"/>
    <property type="evidence" value="ECO:0007669"/>
    <property type="project" value="UniProtKB-KW"/>
</dbReference>
<dbReference type="AlphaFoldDB" id="A0A2B4RPF5"/>
<evidence type="ECO:0000259" key="6">
    <source>
        <dbReference type="PROSITE" id="PS50158"/>
    </source>
</evidence>
<evidence type="ECO:0000256" key="5">
    <source>
        <dbReference type="SAM" id="MobiDB-lite"/>
    </source>
</evidence>
<keyword evidence="2" id="KW-0378">Hydrolase</keyword>
<keyword evidence="8" id="KW-1185">Reference proteome</keyword>
<dbReference type="Gene3D" id="3.30.70.270">
    <property type="match status" value="2"/>
</dbReference>
<dbReference type="EMBL" id="LSMT01000379">
    <property type="protein sequence ID" value="PFX19066.1"/>
    <property type="molecule type" value="Genomic_DNA"/>
</dbReference>
<dbReference type="SUPFAM" id="SSF56672">
    <property type="entry name" value="DNA/RNA polymerases"/>
    <property type="match status" value="1"/>
</dbReference>
<dbReference type="InterPro" id="IPR001878">
    <property type="entry name" value="Znf_CCHC"/>
</dbReference>
<dbReference type="InterPro" id="IPR050951">
    <property type="entry name" value="Retrovirus_Pol_polyprotein"/>
</dbReference>
<dbReference type="InterPro" id="IPR000477">
    <property type="entry name" value="RT_dom"/>
</dbReference>
<feature type="compositionally biased region" description="Low complexity" evidence="5">
    <location>
        <begin position="99"/>
        <end position="117"/>
    </location>
</feature>
<sequence>MPAGKAGRTHDIKSLNLTTEEKGDPSVLFKKIVEWTKPKSNALAAASNLRRLEQGSELTLEEAIEIAQNQDATTHQVGYMRPEFKGKPLQMEVHKLQGNRQSRANRNRQQQQRPASSDQKRGRSKRETCFYCKAKPSHPKSECPAKKAKCFKCGKEGHYASVCKSKNRDARVNELEVKSTTASECTDCVLNEHEPVYFNAPIHHLKTVTVESLNHPKSEPHIRPLWLSQEFSSQIFQIDCEADTGPSCNILPLYKAKALFGNDLKLGKPTVNLKGYNDSPVENLGSCIMYLYHGNKIFRVCAKSQTAKKPGVQAKTDRSIKTIVEEPAKTTNGPVIPRVEKCTDPVVPVIQSSTKEKITINGKTHSLPTTKDYLLQEYGDVFQGIGTLPGGPYRIQLKEGYNPVQHPPRQVAVSLKPPYKAELERLTQLGVIKEVREHTEWINSIVPVKKPDGSLRLCLDPKDLNRAIKRNQWYSRTVDDILPELANSKYFSLLDAKSGYWHVSLDKESSYLTTFNTPWGKYRWLRLPFGLKVSGDVFQERIDRVLKSVPNSVGIVDDILCHGNEETTRDVAVITLLETVRVKNLTFNANKFVFKSQDCTLFGGNLTPAGYKMDPQKVPALADLTAPLRTLCKKDTLFTWESSQQIAFEAIKKEITSAPVLAYFDQSKASTIQSDASKKGLGAVLLQDDKPMIYASRAVTETEQSYSNIERELLSVVFALERFHHYVYGYTATVKTDHKPLVTVWKKSIVCNSPRLQRLLLRLSQYDVNIEYLKGKDNVVADALSKVSPQPTPKEGEDEEDFIPVHMLTEDISADSTRVGDFRRATAEDTISGLLMQVVANGWPELKKGCHPLLVDYWSYREEISAESGLLFKGHRLIVPEKLCGRVLQTIHEGHFGFEKMQLRAREAVFWPGITSDLLQAAQGCEFFQTFSTTRDNVAP</sequence>
<evidence type="ECO:0000313" key="8">
    <source>
        <dbReference type="Proteomes" id="UP000225706"/>
    </source>
</evidence>
<feature type="domain" description="CCHC-type" evidence="6">
    <location>
        <begin position="149"/>
        <end position="165"/>
    </location>
</feature>
<dbReference type="Pfam" id="PF17921">
    <property type="entry name" value="Integrase_H2C2"/>
    <property type="match status" value="1"/>
</dbReference>
<dbReference type="Gene3D" id="3.10.10.10">
    <property type="entry name" value="HIV Type 1 Reverse Transcriptase, subunit A, domain 1"/>
    <property type="match status" value="1"/>
</dbReference>
<gene>
    <name evidence="7" type="primary">pol</name>
    <name evidence="7" type="ORF">AWC38_SpisGene16560</name>
</gene>
<dbReference type="PANTHER" id="PTHR37984">
    <property type="entry name" value="PROTEIN CBG26694"/>
    <property type="match status" value="1"/>
</dbReference>
<dbReference type="CDD" id="cd09274">
    <property type="entry name" value="RNase_HI_RT_Ty3"/>
    <property type="match status" value="1"/>
</dbReference>
<protein>
    <submittedName>
        <fullName evidence="7">Retrovirus-related Pol polyprotein from transposon 17.6</fullName>
    </submittedName>
</protein>
<evidence type="ECO:0000256" key="3">
    <source>
        <dbReference type="ARBA" id="ARBA00023125"/>
    </source>
</evidence>
<keyword evidence="1" id="KW-0645">Protease</keyword>
<dbReference type="InterPro" id="IPR041577">
    <property type="entry name" value="RT_RNaseH_2"/>
</dbReference>
<reference evidence="8" key="1">
    <citation type="journal article" date="2017" name="bioRxiv">
        <title>Comparative analysis of the genomes of Stylophora pistillata and Acropora digitifera provides evidence for extensive differences between species of corals.</title>
        <authorList>
            <person name="Voolstra C.R."/>
            <person name="Li Y."/>
            <person name="Liew Y.J."/>
            <person name="Baumgarten S."/>
            <person name="Zoccola D."/>
            <person name="Flot J.-F."/>
            <person name="Tambutte S."/>
            <person name="Allemand D."/>
            <person name="Aranda M."/>
        </authorList>
    </citation>
    <scope>NUCLEOTIDE SEQUENCE [LARGE SCALE GENOMIC DNA]</scope>
</reference>
<dbReference type="FunFam" id="3.10.20.370:FF:000001">
    <property type="entry name" value="Retrovirus-related Pol polyprotein from transposon 17.6-like protein"/>
    <property type="match status" value="1"/>
</dbReference>
<dbReference type="Pfam" id="PF00078">
    <property type="entry name" value="RVT_1"/>
    <property type="match status" value="1"/>
</dbReference>
<keyword evidence="2" id="KW-0064">Aspartyl protease</keyword>
<dbReference type="InterPro" id="IPR036875">
    <property type="entry name" value="Znf_CCHC_sf"/>
</dbReference>
<keyword evidence="4" id="KW-0479">Metal-binding</keyword>
<feature type="region of interest" description="Disordered" evidence="5">
    <location>
        <begin position="97"/>
        <end position="122"/>
    </location>
</feature>
<dbReference type="SUPFAM" id="SSF57756">
    <property type="entry name" value="Retrovirus zinc finger-like domains"/>
    <property type="match status" value="1"/>
</dbReference>
<evidence type="ECO:0000256" key="2">
    <source>
        <dbReference type="ARBA" id="ARBA00022750"/>
    </source>
</evidence>
<name>A0A2B4RPF5_STYPI</name>
<dbReference type="InterPro" id="IPR041588">
    <property type="entry name" value="Integrase_H2C2"/>
</dbReference>
<dbReference type="Proteomes" id="UP000225706">
    <property type="component" value="Unassembled WGS sequence"/>
</dbReference>
<dbReference type="Gene3D" id="1.10.340.70">
    <property type="match status" value="1"/>
</dbReference>